<dbReference type="AlphaFoldDB" id="A0A370TEJ7"/>
<name>A0A370TEJ7_9HELO</name>
<keyword evidence="7" id="KW-1185">Reference proteome</keyword>
<evidence type="ECO:0000259" key="5">
    <source>
        <dbReference type="Pfam" id="PF01765"/>
    </source>
</evidence>
<protein>
    <recommendedName>
        <fullName evidence="5">Ribosome recycling factor domain-containing protein</fullName>
    </recommendedName>
</protein>
<dbReference type="PANTHER" id="PTHR20982">
    <property type="entry name" value="RIBOSOME RECYCLING FACTOR"/>
    <property type="match status" value="1"/>
</dbReference>
<feature type="compositionally biased region" description="Basic and acidic residues" evidence="4">
    <location>
        <begin position="66"/>
        <end position="77"/>
    </location>
</feature>
<dbReference type="PANTHER" id="PTHR20982:SF3">
    <property type="entry name" value="MITOCHONDRIAL RIBOSOME RECYCLING FACTOR PSEUDO 1"/>
    <property type="match status" value="1"/>
</dbReference>
<evidence type="ECO:0000313" key="6">
    <source>
        <dbReference type="EMBL" id="RDL33109.1"/>
    </source>
</evidence>
<dbReference type="EMBL" id="NPIC01000009">
    <property type="protein sequence ID" value="RDL33109.1"/>
    <property type="molecule type" value="Genomic_DNA"/>
</dbReference>
<dbReference type="InterPro" id="IPR023584">
    <property type="entry name" value="Ribosome_recyc_fac_dom"/>
</dbReference>
<organism evidence="6 7">
    <name type="scientific">Venustampulla echinocandica</name>
    <dbReference type="NCBI Taxonomy" id="2656787"/>
    <lineage>
        <taxon>Eukaryota</taxon>
        <taxon>Fungi</taxon>
        <taxon>Dikarya</taxon>
        <taxon>Ascomycota</taxon>
        <taxon>Pezizomycotina</taxon>
        <taxon>Leotiomycetes</taxon>
        <taxon>Helotiales</taxon>
        <taxon>Pleuroascaceae</taxon>
        <taxon>Venustampulla</taxon>
    </lineage>
</organism>
<evidence type="ECO:0000256" key="1">
    <source>
        <dbReference type="ARBA" id="ARBA00005912"/>
    </source>
</evidence>
<evidence type="ECO:0000313" key="7">
    <source>
        <dbReference type="Proteomes" id="UP000254866"/>
    </source>
</evidence>
<keyword evidence="2" id="KW-0648">Protein biosynthesis</keyword>
<dbReference type="InterPro" id="IPR036191">
    <property type="entry name" value="RRF_sf"/>
</dbReference>
<evidence type="ECO:0000256" key="2">
    <source>
        <dbReference type="ARBA" id="ARBA00022917"/>
    </source>
</evidence>
<dbReference type="GO" id="GO:0005739">
    <property type="term" value="C:mitochondrion"/>
    <property type="evidence" value="ECO:0007669"/>
    <property type="project" value="TreeGrafter"/>
</dbReference>
<evidence type="ECO:0000256" key="4">
    <source>
        <dbReference type="SAM" id="MobiDB-lite"/>
    </source>
</evidence>
<dbReference type="GeneID" id="43601397"/>
<comment type="similarity">
    <text evidence="1">Belongs to the RRF family.</text>
</comment>
<dbReference type="Proteomes" id="UP000254866">
    <property type="component" value="Unassembled WGS sequence"/>
</dbReference>
<accession>A0A370TEJ7</accession>
<feature type="domain" description="Ribosome recycling factor" evidence="5">
    <location>
        <begin position="103"/>
        <end position="274"/>
    </location>
</feature>
<dbReference type="SUPFAM" id="SSF55194">
    <property type="entry name" value="Ribosome recycling factor, RRF"/>
    <property type="match status" value="1"/>
</dbReference>
<dbReference type="GO" id="GO:0006412">
    <property type="term" value="P:translation"/>
    <property type="evidence" value="ECO:0007669"/>
    <property type="project" value="UniProtKB-KW"/>
</dbReference>
<reference evidence="6 7" key="1">
    <citation type="journal article" date="2018" name="IMA Fungus">
        <title>IMA Genome-F 9: Draft genome sequence of Annulohypoxylon stygium, Aspergillus mulundensis, Berkeleyomyces basicola (syn. Thielaviopsis basicola), Ceratocystis smalleyi, two Cercospora beticola strains, Coleophoma cylindrospora, Fusarium fracticaudum, Phialophora cf. hyalina, and Morchella septimelata.</title>
        <authorList>
            <person name="Wingfield B.D."/>
            <person name="Bills G.F."/>
            <person name="Dong Y."/>
            <person name="Huang W."/>
            <person name="Nel W.J."/>
            <person name="Swalarsk-Parry B.S."/>
            <person name="Vaghefi N."/>
            <person name="Wilken P.M."/>
            <person name="An Z."/>
            <person name="de Beer Z.W."/>
            <person name="De Vos L."/>
            <person name="Chen L."/>
            <person name="Duong T.A."/>
            <person name="Gao Y."/>
            <person name="Hammerbacher A."/>
            <person name="Kikkert J.R."/>
            <person name="Li Y."/>
            <person name="Li H."/>
            <person name="Li K."/>
            <person name="Li Q."/>
            <person name="Liu X."/>
            <person name="Ma X."/>
            <person name="Naidoo K."/>
            <person name="Pethybridge S.J."/>
            <person name="Sun J."/>
            <person name="Steenkamp E.T."/>
            <person name="van der Nest M.A."/>
            <person name="van Wyk S."/>
            <person name="Wingfield M.J."/>
            <person name="Xiong C."/>
            <person name="Yue Q."/>
            <person name="Zhang X."/>
        </authorList>
    </citation>
    <scope>NUCLEOTIDE SEQUENCE [LARGE SCALE GENOMIC DNA]</scope>
    <source>
        <strain evidence="6 7">BP 5553</strain>
    </source>
</reference>
<comment type="caution">
    <text evidence="6">The sequence shown here is derived from an EMBL/GenBank/DDBJ whole genome shotgun (WGS) entry which is preliminary data.</text>
</comment>
<dbReference type="OrthoDB" id="407355at2759"/>
<feature type="region of interest" description="Disordered" evidence="4">
    <location>
        <begin position="63"/>
        <end position="82"/>
    </location>
</feature>
<dbReference type="STRING" id="2656787.A0A370TEJ7"/>
<evidence type="ECO:0000256" key="3">
    <source>
        <dbReference type="ARBA" id="ARBA00024909"/>
    </source>
</evidence>
<dbReference type="Pfam" id="PF01765">
    <property type="entry name" value="RRF"/>
    <property type="match status" value="1"/>
</dbReference>
<gene>
    <name evidence="6" type="ORF">BP5553_08548</name>
</gene>
<comment type="function">
    <text evidence="3">Necessary for protein synthesis in mitochondria. Functions as a ribosome recycling factor in mitochondria.</text>
</comment>
<dbReference type="InterPro" id="IPR002661">
    <property type="entry name" value="Ribosome_recyc_fac"/>
</dbReference>
<dbReference type="Gene3D" id="3.30.1360.40">
    <property type="match status" value="1"/>
</dbReference>
<proteinExistence type="inferred from homology"/>
<dbReference type="RefSeq" id="XP_031866602.1">
    <property type="nucleotide sequence ID" value="XM_032017171.1"/>
</dbReference>
<sequence length="276" mass="30685">MPVRHLSRTNVAKQLLLRANKSPESLFITRTTTLLSQPRPVTLPQPFNAYRNFSQSPLLLKKKTKADRENAEEKAETGKQGAADDPFDFTALEAGIDKALDKLKNDLKKLRTGGRFNPEVLENLRVPLQKDSKKLERLGDLAQVLPKGGRSLMVLVGEKDHVHAVMSAIQGSSDLNLQPMLDAKNPNQLNVPIPPPTKESRDQALAAASKTGETAKTAIQAARGVQQKRLRAMELNKTARPDDLRKAHKDMEKVMERGATEVKKYVEEARKAMMQT</sequence>
<dbReference type="GO" id="GO:0043023">
    <property type="term" value="F:ribosomal large subunit binding"/>
    <property type="evidence" value="ECO:0007669"/>
    <property type="project" value="TreeGrafter"/>
</dbReference>
<dbReference type="Gene3D" id="1.10.132.20">
    <property type="entry name" value="Ribosome-recycling factor"/>
    <property type="match status" value="1"/>
</dbReference>